<keyword evidence="11" id="KW-0460">Magnesium</keyword>
<evidence type="ECO:0000256" key="11">
    <source>
        <dbReference type="HAMAP-Rule" id="MF_00118"/>
    </source>
</evidence>
<comment type="function">
    <text evidence="1 12">This protein promotes the GTP-dependent binding of aminoacyl-tRNA to the A-site of ribosomes during protein biosynthesis.</text>
</comment>
<dbReference type="InterPro" id="IPR000795">
    <property type="entry name" value="T_Tr_GTP-bd_dom"/>
</dbReference>
<proteinExistence type="inferred from homology"/>
<dbReference type="Pfam" id="PF00009">
    <property type="entry name" value="GTP_EFTU"/>
    <property type="match status" value="1"/>
</dbReference>
<dbReference type="GO" id="GO:0003746">
    <property type="term" value="F:translation elongation factor activity"/>
    <property type="evidence" value="ECO:0007669"/>
    <property type="project" value="UniProtKB-UniRule"/>
</dbReference>
<evidence type="ECO:0000256" key="1">
    <source>
        <dbReference type="ARBA" id="ARBA00003982"/>
    </source>
</evidence>
<dbReference type="FunFam" id="2.40.30.10:FF:000001">
    <property type="entry name" value="Elongation factor Tu"/>
    <property type="match status" value="1"/>
</dbReference>
<dbReference type="InterPro" id="IPR004161">
    <property type="entry name" value="EFTu-like_2"/>
</dbReference>
<dbReference type="GO" id="GO:0005525">
    <property type="term" value="F:GTP binding"/>
    <property type="evidence" value="ECO:0007669"/>
    <property type="project" value="UniProtKB-UniRule"/>
</dbReference>
<keyword evidence="5 14" id="KW-0934">Plastid</keyword>
<evidence type="ECO:0000259" key="13">
    <source>
        <dbReference type="PROSITE" id="PS51722"/>
    </source>
</evidence>
<keyword evidence="10 11" id="KW-0342">GTP-binding</keyword>
<dbReference type="InterPro" id="IPR004541">
    <property type="entry name" value="Transl_elong_EFTu/EF1A_bac/org"/>
</dbReference>
<dbReference type="Pfam" id="PF03143">
    <property type="entry name" value="GTP_EFTU_D3"/>
    <property type="match status" value="1"/>
</dbReference>
<evidence type="ECO:0000256" key="10">
    <source>
        <dbReference type="ARBA" id="ARBA00023134"/>
    </source>
</evidence>
<dbReference type="FunFam" id="2.40.30.10:FF:000046">
    <property type="entry name" value="Elongation factor Tu"/>
    <property type="match status" value="1"/>
</dbReference>
<evidence type="ECO:0000256" key="5">
    <source>
        <dbReference type="ARBA" id="ARBA00022640"/>
    </source>
</evidence>
<dbReference type="InterPro" id="IPR027417">
    <property type="entry name" value="P-loop_NTPase"/>
</dbReference>
<keyword evidence="8 11" id="KW-0378">Hydrolase</keyword>
<feature type="binding site" evidence="11">
    <location>
        <begin position="136"/>
        <end position="139"/>
    </location>
    <ligand>
        <name>GTP</name>
        <dbReference type="ChEBI" id="CHEBI:37565"/>
    </ligand>
</feature>
<gene>
    <name evidence="11 14" type="primary">tufA</name>
</gene>
<evidence type="ECO:0000256" key="4">
    <source>
        <dbReference type="ARBA" id="ARBA00021392"/>
    </source>
</evidence>
<keyword evidence="6 11" id="KW-0547">Nucleotide-binding</keyword>
<evidence type="ECO:0000256" key="3">
    <source>
        <dbReference type="ARBA" id="ARBA00007249"/>
    </source>
</evidence>
<dbReference type="RefSeq" id="YP_009330365.1">
    <property type="nucleotide sequence ID" value="NC_032284.1"/>
</dbReference>
<comment type="subcellular location">
    <subcellularLocation>
        <location evidence="2 11">Plastid</location>
        <location evidence="2 11">Chloroplast</location>
    </subcellularLocation>
</comment>
<dbReference type="InterPro" id="IPR009000">
    <property type="entry name" value="Transl_B-barrel_sf"/>
</dbReference>
<dbReference type="NCBIfam" id="TIGR00485">
    <property type="entry name" value="EF-Tu"/>
    <property type="match status" value="1"/>
</dbReference>
<dbReference type="GO" id="GO:0000287">
    <property type="term" value="F:magnesium ion binding"/>
    <property type="evidence" value="ECO:0007669"/>
    <property type="project" value="UniProtKB-UniRule"/>
</dbReference>
<dbReference type="GeneID" id="30685218"/>
<dbReference type="NCBIfam" id="NF000766">
    <property type="entry name" value="PRK00049.1"/>
    <property type="match status" value="1"/>
</dbReference>
<dbReference type="PROSITE" id="PS51722">
    <property type="entry name" value="G_TR_2"/>
    <property type="match status" value="1"/>
</dbReference>
<comment type="function">
    <text evidence="11">GTP hydrolase that promotes the GTP-dependent binding of aminoacyl-tRNA to the A-site of ribosomes during protein biosynthesis.</text>
</comment>
<keyword evidence="11" id="KW-0479">Metal-binding</keyword>
<dbReference type="PRINTS" id="PR00315">
    <property type="entry name" value="ELONGATNFCT"/>
</dbReference>
<evidence type="ECO:0000256" key="12">
    <source>
        <dbReference type="RuleBase" id="RU000325"/>
    </source>
</evidence>
<dbReference type="Pfam" id="PF03144">
    <property type="entry name" value="GTP_EFTU_D2"/>
    <property type="match status" value="1"/>
</dbReference>
<comment type="similarity">
    <text evidence="3 11 12">Belongs to the TRAFAC class translation factor GTPase superfamily. Classic translation factor GTPase family. EF-Tu/EF-1A subfamily.</text>
</comment>
<evidence type="ECO:0000256" key="7">
    <source>
        <dbReference type="ARBA" id="ARBA00022768"/>
    </source>
</evidence>
<dbReference type="AlphaFoldDB" id="A0A1L2EDW1"/>
<dbReference type="InterPro" id="IPR005225">
    <property type="entry name" value="Small_GTP-bd"/>
</dbReference>
<dbReference type="GO" id="GO:0009507">
    <property type="term" value="C:chloroplast"/>
    <property type="evidence" value="ECO:0007669"/>
    <property type="project" value="UniProtKB-SubCell"/>
</dbReference>
<feature type="binding site" evidence="11">
    <location>
        <begin position="81"/>
        <end position="85"/>
    </location>
    <ligand>
        <name>GTP</name>
        <dbReference type="ChEBI" id="CHEBI:37565"/>
    </ligand>
</feature>
<keyword evidence="9 11" id="KW-0648">Protein biosynthesis</keyword>
<dbReference type="SUPFAM" id="SSF52540">
    <property type="entry name" value="P-loop containing nucleoside triphosphate hydrolases"/>
    <property type="match status" value="1"/>
</dbReference>
<dbReference type="NCBIfam" id="TIGR00231">
    <property type="entry name" value="small_GTP"/>
    <property type="match status" value="1"/>
</dbReference>
<dbReference type="EMBL" id="KU059765">
    <property type="protein sequence ID" value="ANN39062.1"/>
    <property type="molecule type" value="Genomic_DNA"/>
</dbReference>
<geneLocation type="chloroplast" evidence="14"/>
<dbReference type="Gene3D" id="3.40.50.300">
    <property type="entry name" value="P-loop containing nucleotide triphosphate hydrolases"/>
    <property type="match status" value="1"/>
</dbReference>
<comment type="catalytic activity">
    <reaction evidence="11">
        <text>GTP + H2O = GDP + phosphate + H(+)</text>
        <dbReference type="Rhea" id="RHEA:19669"/>
        <dbReference type="ChEBI" id="CHEBI:15377"/>
        <dbReference type="ChEBI" id="CHEBI:15378"/>
        <dbReference type="ChEBI" id="CHEBI:37565"/>
        <dbReference type="ChEBI" id="CHEBI:43474"/>
        <dbReference type="ChEBI" id="CHEBI:58189"/>
        <dbReference type="EC" id="3.6.5.3"/>
    </reaction>
</comment>
<feature type="binding site" evidence="11">
    <location>
        <begin position="19"/>
        <end position="26"/>
    </location>
    <ligand>
        <name>GTP</name>
        <dbReference type="ChEBI" id="CHEBI:37565"/>
    </ligand>
</feature>
<evidence type="ECO:0000256" key="9">
    <source>
        <dbReference type="ARBA" id="ARBA00022917"/>
    </source>
</evidence>
<dbReference type="HAMAP" id="MF_00118_B">
    <property type="entry name" value="EF_Tu_B"/>
    <property type="match status" value="1"/>
</dbReference>
<evidence type="ECO:0000256" key="8">
    <source>
        <dbReference type="ARBA" id="ARBA00022801"/>
    </source>
</evidence>
<evidence type="ECO:0000256" key="6">
    <source>
        <dbReference type="ARBA" id="ARBA00022741"/>
    </source>
</evidence>
<feature type="domain" description="Tr-type G" evidence="13">
    <location>
        <begin position="10"/>
        <end position="214"/>
    </location>
</feature>
<dbReference type="Gene3D" id="2.40.30.10">
    <property type="entry name" value="Translation factors"/>
    <property type="match status" value="2"/>
</dbReference>
<keyword evidence="7 11" id="KW-0251">Elongation factor</keyword>
<dbReference type="InterPro" id="IPR031157">
    <property type="entry name" value="G_TR_CS"/>
</dbReference>
<evidence type="ECO:0000256" key="2">
    <source>
        <dbReference type="ARBA" id="ARBA00004229"/>
    </source>
</evidence>
<dbReference type="PROSITE" id="PS00301">
    <property type="entry name" value="G_TR_1"/>
    <property type="match status" value="1"/>
</dbReference>
<feature type="binding site" evidence="11">
    <location>
        <position position="26"/>
    </location>
    <ligand>
        <name>Mg(2+)</name>
        <dbReference type="ChEBI" id="CHEBI:18420"/>
    </ligand>
</feature>
<dbReference type="InterPro" id="IPR033720">
    <property type="entry name" value="EFTU_2"/>
</dbReference>
<accession>A0A1L2EDW1</accession>
<name>A0A1L2EDW1_9CHLO</name>
<dbReference type="InterPro" id="IPR041709">
    <property type="entry name" value="EF-Tu_GTP-bd"/>
</dbReference>
<dbReference type="SUPFAM" id="SSF50465">
    <property type="entry name" value="EF-Tu/eEF-1alpha/eIF2-gamma C-terminal domain"/>
    <property type="match status" value="1"/>
</dbReference>
<dbReference type="NCBIfam" id="NF009373">
    <property type="entry name" value="PRK12736.1"/>
    <property type="match status" value="1"/>
</dbReference>
<evidence type="ECO:0000313" key="14">
    <source>
        <dbReference type="EMBL" id="ANN39062.1"/>
    </source>
</evidence>
<dbReference type="GO" id="GO:0003924">
    <property type="term" value="F:GTPase activity"/>
    <property type="evidence" value="ECO:0007669"/>
    <property type="project" value="UniProtKB-UniRule"/>
</dbReference>
<dbReference type="NCBIfam" id="NF009372">
    <property type="entry name" value="PRK12735.1"/>
    <property type="match status" value="1"/>
</dbReference>
<dbReference type="SUPFAM" id="SSF50447">
    <property type="entry name" value="Translation proteins"/>
    <property type="match status" value="1"/>
</dbReference>
<sequence>MAREKFERTKPHLNIGTIGHVDHGKTTLTAAITMALAATGKTKAKNYNDIDSAPEEKARGITINTAHVEYETENRHYAHVDCPGHADYVKNMITGAAQMDGAILVVSGADGPMPQTKEHILLAKQVGVPSIVVFLNKADQVDDEELLELVELEVRETLNEYEFPGDDIPITSGSALLALEALTENPDLNQKDNVWVQKIYELMDQVDNYIPLPTRDTDKPFLMAIENVVSITGRGTVTTGRVERGEVQVGDNIEIVGLKNTKEATITGLEMFQKTLDKSVAGDNVGVLLRGIQKEEVERGMVLAKPGSIKPHQQFEAQVYILKKEEGGRHTSFFAGYRPQFYVRTTDVTGKINTFQADDNTEIKMVMPGDRIKMSVELIQPIAIEKGMRFAIREGGRTVGAGVVSTILD</sequence>
<dbReference type="PANTHER" id="PTHR43721">
    <property type="entry name" value="ELONGATION FACTOR TU-RELATED"/>
    <property type="match status" value="1"/>
</dbReference>
<keyword evidence="14" id="KW-0150">Chloroplast</keyword>
<dbReference type="FunFam" id="3.40.50.300:FF:000003">
    <property type="entry name" value="Elongation factor Tu"/>
    <property type="match status" value="1"/>
</dbReference>
<dbReference type="EC" id="3.6.5.3" evidence="11"/>
<dbReference type="InterPro" id="IPR004160">
    <property type="entry name" value="Transl_elong_EFTu/EF1A_C"/>
</dbReference>
<dbReference type="CDD" id="cd03697">
    <property type="entry name" value="EFTU_II"/>
    <property type="match status" value="1"/>
</dbReference>
<dbReference type="CDD" id="cd01884">
    <property type="entry name" value="EF_Tu"/>
    <property type="match status" value="1"/>
</dbReference>
<dbReference type="CDD" id="cd03707">
    <property type="entry name" value="EFTU_III"/>
    <property type="match status" value="1"/>
</dbReference>
<protein>
    <recommendedName>
        <fullName evidence="4 11">Elongation factor Tu, chloroplastic</fullName>
        <shortName evidence="11">EF-Tu</shortName>
        <ecNumber evidence="11">3.6.5.3</ecNumber>
    </recommendedName>
</protein>
<dbReference type="GO" id="GO:0005739">
    <property type="term" value="C:mitochondrion"/>
    <property type="evidence" value="ECO:0007669"/>
    <property type="project" value="TreeGrafter"/>
</dbReference>
<dbReference type="InterPro" id="IPR050055">
    <property type="entry name" value="EF-Tu_GTPase"/>
</dbReference>
<dbReference type="InterPro" id="IPR009001">
    <property type="entry name" value="Transl_elong_EF1A/Init_IF2_C"/>
</dbReference>
<dbReference type="GO" id="GO:0070125">
    <property type="term" value="P:mitochondrial translational elongation"/>
    <property type="evidence" value="ECO:0007669"/>
    <property type="project" value="TreeGrafter"/>
</dbReference>
<organism evidence="14">
    <name type="scientific">Lambia antarctica</name>
    <dbReference type="NCBI Taxonomy" id="101717"/>
    <lineage>
        <taxon>Eukaryota</taxon>
        <taxon>Viridiplantae</taxon>
        <taxon>Chlorophyta</taxon>
        <taxon>core chlorophytes</taxon>
        <taxon>Ulvophyceae</taxon>
        <taxon>TCBD clade</taxon>
        <taxon>Bryopsidales</taxon>
        <taxon>Bryopsidineae</taxon>
        <taxon>Bryopsidaceae</taxon>
        <taxon>Lambia</taxon>
    </lineage>
</organism>
<reference evidence="14" key="1">
    <citation type="submission" date="2015-11" db="EMBL/GenBank/DDBJ databases">
        <title>Re-assessment of the Classification of Bryopsidales (Chlorophyta) Based on Chloroplast Phylogenomic Analyses.</title>
        <authorList>
            <person name="Cremen M.C.M."/>
            <person name="Leliaert F."/>
            <person name="West J."/>
            <person name="Lam D.W."/>
            <person name="Shimada S."/>
            <person name="Lopez-Bautista J.M."/>
            <person name="Verbruggen H."/>
        </authorList>
    </citation>
    <scope>NUCLEOTIDE SEQUENCE</scope>
</reference>
<dbReference type="PANTHER" id="PTHR43721:SF5">
    <property type="entry name" value="ELONGATION FACTOR TU, CHLOROPLASTIC"/>
    <property type="match status" value="1"/>
</dbReference>